<dbReference type="AlphaFoldDB" id="A0A0H5PYM9"/>
<geneLocation type="plasmid" evidence="1">
    <name>pRGRH0373</name>
</geneLocation>
<organism evidence="1">
    <name type="scientific">uncultured prokaryote</name>
    <dbReference type="NCBI Taxonomy" id="198431"/>
    <lineage>
        <taxon>unclassified sequences</taxon>
        <taxon>environmental samples</taxon>
    </lineage>
</organism>
<sequence length="82" mass="9252">MEILHIVGCRAYSFTDEKTGEVKIGCTFFFTQEDDRVDGVSAGKFSVSRDLMERLTFVPSPGCDVEVFYNKFGKVSDIREAK</sequence>
<reference evidence="1" key="2">
    <citation type="submission" date="2015-07" db="EMBL/GenBank/DDBJ databases">
        <title>Plasmids, circular viruses and viroids from rat gut.</title>
        <authorList>
            <person name="Jorgensen T.J."/>
            <person name="Hansen M.A."/>
            <person name="Xu Z."/>
            <person name="Tabak M.A."/>
            <person name="Sorensen S.J."/>
            <person name="Hansen L.H."/>
        </authorList>
    </citation>
    <scope>NUCLEOTIDE SEQUENCE</scope>
    <source>
        <plasmid evidence="1">pRGRH0373</plasmid>
    </source>
</reference>
<proteinExistence type="predicted"/>
<name>A0A0H5PYM9_9ZZZZ</name>
<evidence type="ECO:0000313" key="1">
    <source>
        <dbReference type="EMBL" id="CRY94826.1"/>
    </source>
</evidence>
<dbReference type="EMBL" id="LN853030">
    <property type="protein sequence ID" value="CRY94826.1"/>
    <property type="molecule type" value="Genomic_DNA"/>
</dbReference>
<accession>A0A0H5PYM9</accession>
<protein>
    <submittedName>
        <fullName evidence="1">Uncharacterized protein</fullName>
    </submittedName>
</protein>
<reference evidence="1" key="1">
    <citation type="submission" date="2015-06" db="EMBL/GenBank/DDBJ databases">
        <authorList>
            <person name="Joergensen T."/>
        </authorList>
    </citation>
    <scope>NUCLEOTIDE SEQUENCE</scope>
    <source>
        <plasmid evidence="1">pRGRH0373</plasmid>
    </source>
</reference>
<keyword evidence="1" id="KW-0614">Plasmid</keyword>